<feature type="region of interest" description="Disordered" evidence="1">
    <location>
        <begin position="226"/>
        <end position="268"/>
    </location>
</feature>
<dbReference type="InterPro" id="IPR002477">
    <property type="entry name" value="Peptidoglycan-bd-like"/>
</dbReference>
<protein>
    <recommendedName>
        <fullName evidence="2">Peptidoglycan binding-like domain-containing protein</fullName>
    </recommendedName>
</protein>
<feature type="region of interest" description="Disordered" evidence="1">
    <location>
        <begin position="328"/>
        <end position="353"/>
    </location>
</feature>
<accession>A0AAE0BTT0</accession>
<keyword evidence="4" id="KW-1185">Reference proteome</keyword>
<dbReference type="InterPro" id="IPR036365">
    <property type="entry name" value="PGBD-like_sf"/>
</dbReference>
<gene>
    <name evidence="3" type="ORF">CYMTET_48551</name>
</gene>
<proteinExistence type="predicted"/>
<dbReference type="AlphaFoldDB" id="A0AAE0BTT0"/>
<name>A0AAE0BTT0_9CHLO</name>
<dbReference type="Proteomes" id="UP001190700">
    <property type="component" value="Unassembled WGS sequence"/>
</dbReference>
<organism evidence="3 4">
    <name type="scientific">Cymbomonas tetramitiformis</name>
    <dbReference type="NCBI Taxonomy" id="36881"/>
    <lineage>
        <taxon>Eukaryota</taxon>
        <taxon>Viridiplantae</taxon>
        <taxon>Chlorophyta</taxon>
        <taxon>Pyramimonadophyceae</taxon>
        <taxon>Pyramimonadales</taxon>
        <taxon>Pyramimonadaceae</taxon>
        <taxon>Cymbomonas</taxon>
    </lineage>
</organism>
<comment type="caution">
    <text evidence="3">The sequence shown here is derived from an EMBL/GenBank/DDBJ whole genome shotgun (WGS) entry which is preliminary data.</text>
</comment>
<evidence type="ECO:0000259" key="2">
    <source>
        <dbReference type="Pfam" id="PF01471"/>
    </source>
</evidence>
<dbReference type="InterPro" id="IPR036366">
    <property type="entry name" value="PGBDSf"/>
</dbReference>
<dbReference type="SUPFAM" id="SSF47090">
    <property type="entry name" value="PGBD-like"/>
    <property type="match status" value="1"/>
</dbReference>
<dbReference type="Pfam" id="PF01471">
    <property type="entry name" value="PG_binding_1"/>
    <property type="match status" value="1"/>
</dbReference>
<feature type="domain" description="Peptidoglycan binding-like" evidence="2">
    <location>
        <begin position="70"/>
        <end position="124"/>
    </location>
</feature>
<dbReference type="Gene3D" id="1.10.101.10">
    <property type="entry name" value="PGBD-like superfamily/PGBD"/>
    <property type="match status" value="1"/>
</dbReference>
<reference evidence="3 4" key="1">
    <citation type="journal article" date="2015" name="Genome Biol. Evol.">
        <title>Comparative Genomics of a Bacterivorous Green Alga Reveals Evolutionary Causalities and Consequences of Phago-Mixotrophic Mode of Nutrition.</title>
        <authorList>
            <person name="Burns J.A."/>
            <person name="Paasch A."/>
            <person name="Narechania A."/>
            <person name="Kim E."/>
        </authorList>
    </citation>
    <scope>NUCLEOTIDE SEQUENCE [LARGE SCALE GENOMIC DNA]</scope>
    <source>
        <strain evidence="3 4">PLY_AMNH</strain>
    </source>
</reference>
<feature type="compositionally biased region" description="Basic and acidic residues" evidence="1">
    <location>
        <begin position="343"/>
        <end position="353"/>
    </location>
</feature>
<dbReference type="EMBL" id="LGRX02033330">
    <property type="protein sequence ID" value="KAK3241710.1"/>
    <property type="molecule type" value="Genomic_DNA"/>
</dbReference>
<evidence type="ECO:0000313" key="3">
    <source>
        <dbReference type="EMBL" id="KAK3241710.1"/>
    </source>
</evidence>
<evidence type="ECO:0000256" key="1">
    <source>
        <dbReference type="SAM" id="MobiDB-lite"/>
    </source>
</evidence>
<evidence type="ECO:0000313" key="4">
    <source>
        <dbReference type="Proteomes" id="UP001190700"/>
    </source>
</evidence>
<sequence length="455" mass="48316">MPGQLRSSVGACTRPIGVHSLTPVTRSPVKSSQVTIHRRARVITSGLSSAHAAVSEAPFSLPPDLYEGCSGAEVTELQQTLSELGYLDGDNITGYFGPITAASTSQWQTDNGLPVTGYWSRACRMMLSRTYEPSQTSPPADPQPSSGVHFTIADRPSSVHSTEHVTTVHVATPVLFAPTPKVLSSSQFLTMGTTSLAVGSVVLLGMLAGLAGADEWLVGIFQPRDAAGEKKQRGKQRGESSSLYRLPDLQGGPESAPLGLGTAQPHRGKEAELLAQQRASHASAARIWAAASQEERRNFVIVQPPRKGDGTAQNEWILEKNTPFTAKADVRKPASPVAGVSHEVQRDTHSDRNVEHVSIKAKGGQHSNFILVADSSPQFGSAVLDPSANKKTSNILEDLAIGSATCSDTRMTQLSEPQNARKAADLSGADIQHSHAAANSGRRVIPQAQLHTPTF</sequence>